<proteinExistence type="predicted"/>
<evidence type="ECO:0000313" key="1">
    <source>
        <dbReference type="Proteomes" id="UP000038045"/>
    </source>
</evidence>
<sequence length="174" mass="20208">MKIIKILLLSIALINHLFIYCYLDNDYVDSLPAPSFEKPTKSIKTKTTTETPRKVTSQEKIKIFYKVCKDVAKNEDLSFNDIVDTFRNLGKSMNDESAESELLINEVENEVKRRKEESLNIVNSIYNPLIKKVGKEIDELLFNKELSRTKIKPKLHDIFSIIKGNNEFENYESN</sequence>
<protein>
    <submittedName>
        <fullName evidence="2">DUF148 domain-containing protein</fullName>
    </submittedName>
</protein>
<reference evidence="2" key="1">
    <citation type="submission" date="2017-02" db="UniProtKB">
        <authorList>
            <consortium name="WormBaseParasite"/>
        </authorList>
    </citation>
    <scope>IDENTIFICATION</scope>
</reference>
<organism evidence="1 2">
    <name type="scientific">Parastrongyloides trichosuri</name>
    <name type="common">Possum-specific nematode worm</name>
    <dbReference type="NCBI Taxonomy" id="131310"/>
    <lineage>
        <taxon>Eukaryota</taxon>
        <taxon>Metazoa</taxon>
        <taxon>Ecdysozoa</taxon>
        <taxon>Nematoda</taxon>
        <taxon>Chromadorea</taxon>
        <taxon>Rhabditida</taxon>
        <taxon>Tylenchina</taxon>
        <taxon>Panagrolaimomorpha</taxon>
        <taxon>Strongyloidoidea</taxon>
        <taxon>Strongyloididae</taxon>
        <taxon>Parastrongyloides</taxon>
    </lineage>
</organism>
<evidence type="ECO:0000313" key="2">
    <source>
        <dbReference type="WBParaSite" id="PTRK_0000183800.1"/>
    </source>
</evidence>
<dbReference type="AlphaFoldDB" id="A0A0N4Z4B8"/>
<keyword evidence="1" id="KW-1185">Reference proteome</keyword>
<dbReference type="WBParaSite" id="PTRK_0000183800.1">
    <property type="protein sequence ID" value="PTRK_0000183800.1"/>
    <property type="gene ID" value="PTRK_0000183800"/>
</dbReference>
<dbReference type="Proteomes" id="UP000038045">
    <property type="component" value="Unplaced"/>
</dbReference>
<accession>A0A0N4Z4B8</accession>
<name>A0A0N4Z4B8_PARTI</name>